<organism evidence="1 2">
    <name type="scientific">Rhabditophanes sp. KR3021</name>
    <dbReference type="NCBI Taxonomy" id="114890"/>
    <lineage>
        <taxon>Eukaryota</taxon>
        <taxon>Metazoa</taxon>
        <taxon>Ecdysozoa</taxon>
        <taxon>Nematoda</taxon>
        <taxon>Chromadorea</taxon>
        <taxon>Rhabditida</taxon>
        <taxon>Tylenchina</taxon>
        <taxon>Panagrolaimomorpha</taxon>
        <taxon>Strongyloidoidea</taxon>
        <taxon>Alloionematidae</taxon>
        <taxon>Rhabditophanes</taxon>
    </lineage>
</organism>
<accession>A0AC35UDV4</accession>
<sequence length="279" mass="31617">MIGIALKRFSTLPVRHLASGASLHVTPEPRIDVIASLILFREPIVAASMTSIESKYAKVQKEIEDRNSLKSDFELQMEKDEILMAKKAELEAQGKDLSELEGEMGVTAAMKEDEWKKNAMDIRNRYGGESGKENEAGLKSVLRLPQNKLVFVARQKFRGKDDAYLSPWVLPQTDGVTISLRKSAQLLLQELFSGSVTADIYGNAPVAFHKFKYSPKVRERLGKDEANVFFYSAYLKSHPGDIQINEQIIGDYQWLNFKELKETIKPRDYYSSIRPLLVD</sequence>
<protein>
    <submittedName>
        <fullName evidence="2">MRP-L46 domain-containing protein</fullName>
    </submittedName>
</protein>
<reference evidence="2" key="1">
    <citation type="submission" date="2016-11" db="UniProtKB">
        <authorList>
            <consortium name="WormBaseParasite"/>
        </authorList>
    </citation>
    <scope>IDENTIFICATION</scope>
    <source>
        <strain evidence="2">KR3021</strain>
    </source>
</reference>
<proteinExistence type="predicted"/>
<dbReference type="WBParaSite" id="RSKR_0001019900.1">
    <property type="protein sequence ID" value="RSKR_0001019900.1"/>
    <property type="gene ID" value="RSKR_0001019900"/>
</dbReference>
<name>A0AC35UDV4_9BILA</name>
<evidence type="ECO:0000313" key="1">
    <source>
        <dbReference type="Proteomes" id="UP000095286"/>
    </source>
</evidence>
<dbReference type="Proteomes" id="UP000095286">
    <property type="component" value="Unplaced"/>
</dbReference>
<evidence type="ECO:0000313" key="2">
    <source>
        <dbReference type="WBParaSite" id="RSKR_0001019900.1"/>
    </source>
</evidence>